<evidence type="ECO:0000256" key="1">
    <source>
        <dbReference type="ARBA" id="ARBA00022741"/>
    </source>
</evidence>
<dbReference type="EMBL" id="JAALDK010000001">
    <property type="protein sequence ID" value="NUX98836.1"/>
    <property type="molecule type" value="Genomic_DNA"/>
</dbReference>
<dbReference type="Pfam" id="PF13604">
    <property type="entry name" value="AAA_30"/>
    <property type="match status" value="1"/>
</dbReference>
<dbReference type="Pfam" id="PF14490">
    <property type="entry name" value="HHH_RecD2"/>
    <property type="match status" value="1"/>
</dbReference>
<dbReference type="AlphaFoldDB" id="A0A7Y6JUA6"/>
<protein>
    <submittedName>
        <fullName evidence="4">AAA family ATPase</fullName>
    </submittedName>
</protein>
<dbReference type="GO" id="GO:0017116">
    <property type="term" value="F:single-stranded DNA helicase activity"/>
    <property type="evidence" value="ECO:0007669"/>
    <property type="project" value="TreeGrafter"/>
</dbReference>
<accession>A0A7Y6JUA6</accession>
<dbReference type="InterPro" id="IPR003593">
    <property type="entry name" value="AAA+_ATPase"/>
</dbReference>
<dbReference type="Gene3D" id="3.40.50.300">
    <property type="entry name" value="P-loop containing nucleotide triphosphate hydrolases"/>
    <property type="match status" value="2"/>
</dbReference>
<sequence>MRGEAWSVEGVRKIHPTYGAELVAACCRYELPRGRLIVDYLALSANFPGIGEAKARRLWDFFGDELADVLGRGDLTALCQVLTVRVARGLVEAWAERKAEAMVVEFLDTHGFEPNLATAVRRAWGNDAARMMELNPYYLLAFTSWAPVDAAAAKLGVAHDDPRRLIGAVESCLYDRLSDGHTITDEATLIRCINRLLVRACGGHALKLAVEEGAVVGSAEAGYQSIGAAAMEQAVVARIRSMLAGDLSFLEEIGTRTRQPDFIASAVERIQAVHGFRLSEEQIEAVRLPFESQFSILCGGAGVGKTTVLGAIADLAVAMGFDVMPMALSGRATKRIEEGSGHAAMTIARFIAAVSVDQLKHLSSRAIVIVDEASMLDLPTTYRILRCLSDGVRVLFVGDPTQLPPIGFGLVFHRLVNNPRVPFVELSTVLRQSAVTGIPKVAEDVRHHRLPSLAPFSGVQPGVSFIECGLDEIVQQLRIVATCWEGEDWRILSALKVGRAGVRAINDAFHFDRCSRVERQPNFEVGEPVVHRVNDYTRSLMNGSLGQVTARDEFGGTVIDFDGQQFTFRPEELRGRIELAYAISVHKAQGSQFKRVAIAIQQSRVLDHSLVYTALTRGVEQVVFVGARAPFESAVLNSAFAQRRSVAFDV</sequence>
<dbReference type="PANTHER" id="PTHR43788:SF6">
    <property type="entry name" value="DNA HELICASE B"/>
    <property type="match status" value="1"/>
</dbReference>
<name>A0A7Y6JUA6_9BURK</name>
<keyword evidence="1" id="KW-0547">Nucleotide-binding</keyword>
<dbReference type="PANTHER" id="PTHR43788">
    <property type="entry name" value="DNA2/NAM7 HELICASE FAMILY MEMBER"/>
    <property type="match status" value="1"/>
</dbReference>
<comment type="caution">
    <text evidence="4">The sequence shown here is derived from an EMBL/GenBank/DDBJ whole genome shotgun (WGS) entry which is preliminary data.</text>
</comment>
<organism evidence="4 5">
    <name type="scientific">Paraburkholderia youngii</name>
    <dbReference type="NCBI Taxonomy" id="2782701"/>
    <lineage>
        <taxon>Bacteria</taxon>
        <taxon>Pseudomonadati</taxon>
        <taxon>Pseudomonadota</taxon>
        <taxon>Betaproteobacteria</taxon>
        <taxon>Burkholderiales</taxon>
        <taxon>Burkholderiaceae</taxon>
        <taxon>Paraburkholderia</taxon>
    </lineage>
</organism>
<dbReference type="Proteomes" id="UP000594380">
    <property type="component" value="Unassembled WGS sequence"/>
</dbReference>
<dbReference type="Gene3D" id="1.10.10.2220">
    <property type="match status" value="1"/>
</dbReference>
<proteinExistence type="predicted"/>
<dbReference type="Pfam" id="PF13538">
    <property type="entry name" value="UvrD_C_2"/>
    <property type="match status" value="1"/>
</dbReference>
<evidence type="ECO:0000256" key="2">
    <source>
        <dbReference type="ARBA" id="ARBA00022840"/>
    </source>
</evidence>
<dbReference type="InterPro" id="IPR050534">
    <property type="entry name" value="Coronavir_polyprotein_1ab"/>
</dbReference>
<dbReference type="SUPFAM" id="SSF52540">
    <property type="entry name" value="P-loop containing nucleoside triphosphate hydrolases"/>
    <property type="match status" value="2"/>
</dbReference>
<dbReference type="GO" id="GO:0009338">
    <property type="term" value="C:exodeoxyribonuclease V complex"/>
    <property type="evidence" value="ECO:0007669"/>
    <property type="project" value="TreeGrafter"/>
</dbReference>
<evidence type="ECO:0000259" key="3">
    <source>
        <dbReference type="SMART" id="SM00382"/>
    </source>
</evidence>
<dbReference type="InterPro" id="IPR027417">
    <property type="entry name" value="P-loop_NTPase"/>
</dbReference>
<dbReference type="GO" id="GO:0006310">
    <property type="term" value="P:DNA recombination"/>
    <property type="evidence" value="ECO:0007669"/>
    <property type="project" value="TreeGrafter"/>
</dbReference>
<dbReference type="CDD" id="cd18809">
    <property type="entry name" value="SF1_C_RecD"/>
    <property type="match status" value="1"/>
</dbReference>
<dbReference type="SMART" id="SM00382">
    <property type="entry name" value="AAA"/>
    <property type="match status" value="1"/>
</dbReference>
<dbReference type="InterPro" id="IPR029493">
    <property type="entry name" value="RecD2-like_HHH"/>
</dbReference>
<keyword evidence="2" id="KW-0067">ATP-binding</keyword>
<dbReference type="CDD" id="cd17933">
    <property type="entry name" value="DEXSc_RecD-like"/>
    <property type="match status" value="1"/>
</dbReference>
<dbReference type="Gene3D" id="2.30.30.940">
    <property type="match status" value="1"/>
</dbReference>
<feature type="domain" description="AAA+ ATPase" evidence="3">
    <location>
        <begin position="291"/>
        <end position="422"/>
    </location>
</feature>
<dbReference type="InterPro" id="IPR027785">
    <property type="entry name" value="UvrD-like_helicase_C"/>
</dbReference>
<reference evidence="4 5" key="1">
    <citation type="submission" date="2020-02" db="EMBL/GenBank/DDBJ databases">
        <title>Paraburkholderia simonii sp. nov. and Paraburkholderia youngii sp. nov. Brazilian and Mexican Mimosa-associated rhizobia.</title>
        <authorList>
            <person name="Mavima L."/>
            <person name="Beukes C.W."/>
            <person name="Chan W.Y."/>
            <person name="Palmer M."/>
            <person name="De Meyer S.E."/>
            <person name="James E.K."/>
            <person name="Venter S.N."/>
            <person name="Steenkamp E.T."/>
        </authorList>
    </citation>
    <scope>NUCLEOTIDE SEQUENCE [LARGE SCALE GENOMIC DNA]</scope>
    <source>
        <strain evidence="4 5">JPY169</strain>
    </source>
</reference>
<gene>
    <name evidence="4" type="ORF">G5S42_03580</name>
</gene>
<evidence type="ECO:0000313" key="4">
    <source>
        <dbReference type="EMBL" id="NUX98836.1"/>
    </source>
</evidence>
<evidence type="ECO:0000313" key="5">
    <source>
        <dbReference type="Proteomes" id="UP000594380"/>
    </source>
</evidence>
<dbReference type="GO" id="GO:0005524">
    <property type="term" value="F:ATP binding"/>
    <property type="evidence" value="ECO:0007669"/>
    <property type="project" value="UniProtKB-KW"/>
</dbReference>